<dbReference type="RefSeq" id="WP_258211083.1">
    <property type="nucleotide sequence ID" value="NZ_CP102734.1"/>
</dbReference>
<sequence length="222" mass="24834">MIKGLIFDLDGVITETATLHFLAWKEIVKEININFTEEENSKLKGLSRIDTLKAILKLHKKQISEQKIVFLADKKNEFYKELLNSQLSEKDILPGIVPFLNDAKKHNLKMIIASSSFNAQKILEKIKLNSYFDGIVDPSTIKNGKPAPDIFLAAAKLANLKPEQCIGFEDALAGVEGLKAANIFTIALTHNSLEDYSKADLVFKSTNDLNLEKILSIFKSNK</sequence>
<dbReference type="SFLD" id="SFLDG01135">
    <property type="entry name" value="C1.5.6:_HAD__Beta-PGM__Phospha"/>
    <property type="match status" value="1"/>
</dbReference>
<keyword evidence="4" id="KW-0479">Metal-binding</keyword>
<keyword evidence="3" id="KW-0597">Phosphoprotein</keyword>
<comment type="cofactor">
    <cofactor evidence="1">
        <name>Mg(2+)</name>
        <dbReference type="ChEBI" id="CHEBI:18420"/>
    </cofactor>
</comment>
<evidence type="ECO:0000256" key="3">
    <source>
        <dbReference type="ARBA" id="ARBA00022553"/>
    </source>
</evidence>
<keyword evidence="6 11" id="KW-0413">Isomerase</keyword>
<dbReference type="Gene3D" id="3.40.50.1000">
    <property type="entry name" value="HAD superfamily/HAD-like"/>
    <property type="match status" value="1"/>
</dbReference>
<dbReference type="SUPFAM" id="SSF56784">
    <property type="entry name" value="HAD-like"/>
    <property type="match status" value="1"/>
</dbReference>
<dbReference type="Gene3D" id="1.10.150.240">
    <property type="entry name" value="Putative phosphatase, domain 2"/>
    <property type="match status" value="1"/>
</dbReference>
<dbReference type="NCBIfam" id="TIGR01990">
    <property type="entry name" value="bPGM"/>
    <property type="match status" value="1"/>
</dbReference>
<dbReference type="EC" id="5.4.2.6" evidence="9"/>
<gene>
    <name evidence="11" type="primary">pgmB</name>
    <name evidence="11" type="ORF">NV226_01215</name>
</gene>
<organism evidence="11 12">
    <name type="scientific">Mycoplasma iguanae</name>
    <dbReference type="NCBI Taxonomy" id="292461"/>
    <lineage>
        <taxon>Bacteria</taxon>
        <taxon>Bacillati</taxon>
        <taxon>Mycoplasmatota</taxon>
        <taxon>Mollicutes</taxon>
        <taxon>Mycoplasmataceae</taxon>
        <taxon>Mycoplasma</taxon>
    </lineage>
</organism>
<dbReference type="InterPro" id="IPR010972">
    <property type="entry name" value="Beta-PGM"/>
</dbReference>
<evidence type="ECO:0000256" key="6">
    <source>
        <dbReference type="ARBA" id="ARBA00023235"/>
    </source>
</evidence>
<accession>A0ABY5RAW3</accession>
<dbReference type="PANTHER" id="PTHR46193:SF18">
    <property type="entry name" value="HEXITOL PHOSPHATASE B"/>
    <property type="match status" value="1"/>
</dbReference>
<evidence type="ECO:0000313" key="11">
    <source>
        <dbReference type="EMBL" id="UVD81909.1"/>
    </source>
</evidence>
<evidence type="ECO:0000256" key="10">
    <source>
        <dbReference type="ARBA" id="ARBA00044991"/>
    </source>
</evidence>
<evidence type="ECO:0000313" key="12">
    <source>
        <dbReference type="Proteomes" id="UP001059252"/>
    </source>
</evidence>
<protein>
    <recommendedName>
        <fullName evidence="10">Beta-phosphoglucomutase</fullName>
        <ecNumber evidence="9">5.4.2.6</ecNumber>
    </recommendedName>
</protein>
<evidence type="ECO:0000256" key="4">
    <source>
        <dbReference type="ARBA" id="ARBA00022723"/>
    </source>
</evidence>
<dbReference type="InterPro" id="IPR051600">
    <property type="entry name" value="Beta-PGM-like"/>
</dbReference>
<dbReference type="InterPro" id="IPR006439">
    <property type="entry name" value="HAD-SF_hydro_IA"/>
</dbReference>
<evidence type="ECO:0000256" key="8">
    <source>
        <dbReference type="ARBA" id="ARBA00044926"/>
    </source>
</evidence>
<dbReference type="InterPro" id="IPR023214">
    <property type="entry name" value="HAD_sf"/>
</dbReference>
<reference evidence="11" key="1">
    <citation type="submission" date="2022-08" db="EMBL/GenBank/DDBJ databases">
        <title>Complete genome of Mycoplasma iguanae type strain 2327.</title>
        <authorList>
            <person name="Spergser J."/>
        </authorList>
    </citation>
    <scope>NUCLEOTIDE SEQUENCE</scope>
    <source>
        <strain evidence="11">2327</strain>
    </source>
</reference>
<dbReference type="SFLD" id="SFLDS00003">
    <property type="entry name" value="Haloacid_Dehalogenase"/>
    <property type="match status" value="1"/>
</dbReference>
<dbReference type="SFLD" id="SFLDG01129">
    <property type="entry name" value="C1.5:_HAD__Beta-PGM__Phosphata"/>
    <property type="match status" value="1"/>
</dbReference>
<keyword evidence="12" id="KW-1185">Reference proteome</keyword>
<dbReference type="Proteomes" id="UP001059252">
    <property type="component" value="Chromosome"/>
</dbReference>
<proteinExistence type="inferred from homology"/>
<comment type="catalytic activity">
    <reaction evidence="8">
        <text>beta-D-glucose 1-phosphate = beta-D-glucose 6-phosphate</text>
        <dbReference type="Rhea" id="RHEA:20113"/>
        <dbReference type="ChEBI" id="CHEBI:57684"/>
        <dbReference type="ChEBI" id="CHEBI:58247"/>
        <dbReference type="EC" id="5.4.2.6"/>
    </reaction>
</comment>
<dbReference type="EMBL" id="CP102734">
    <property type="protein sequence ID" value="UVD81909.1"/>
    <property type="molecule type" value="Genomic_DNA"/>
</dbReference>
<dbReference type="PANTHER" id="PTHR46193">
    <property type="entry name" value="6-PHOSPHOGLUCONATE PHOSPHATASE"/>
    <property type="match status" value="1"/>
</dbReference>
<evidence type="ECO:0000256" key="2">
    <source>
        <dbReference type="ARBA" id="ARBA00006171"/>
    </source>
</evidence>
<dbReference type="InterPro" id="IPR010976">
    <property type="entry name" value="B-phosphoglucomutase_hydrolase"/>
</dbReference>
<dbReference type="NCBIfam" id="TIGR01509">
    <property type="entry name" value="HAD-SF-IA-v3"/>
    <property type="match status" value="1"/>
</dbReference>
<dbReference type="GO" id="GO:0008801">
    <property type="term" value="F:beta-phosphoglucomutase activity"/>
    <property type="evidence" value="ECO:0007669"/>
    <property type="project" value="UniProtKB-EC"/>
</dbReference>
<dbReference type="InterPro" id="IPR036412">
    <property type="entry name" value="HAD-like_sf"/>
</dbReference>
<keyword evidence="5" id="KW-0460">Magnesium</keyword>
<dbReference type="InterPro" id="IPR023198">
    <property type="entry name" value="PGP-like_dom2"/>
</dbReference>
<evidence type="ECO:0000256" key="5">
    <source>
        <dbReference type="ARBA" id="ARBA00022842"/>
    </source>
</evidence>
<evidence type="ECO:0000256" key="7">
    <source>
        <dbReference type="ARBA" id="ARBA00023277"/>
    </source>
</evidence>
<comment type="similarity">
    <text evidence="2">Belongs to the HAD-like hydrolase superfamily. CbbY/CbbZ/Gph/YieH family.</text>
</comment>
<dbReference type="Pfam" id="PF00702">
    <property type="entry name" value="Hydrolase"/>
    <property type="match status" value="1"/>
</dbReference>
<dbReference type="NCBIfam" id="TIGR02009">
    <property type="entry name" value="PGMB-YQAB-SF"/>
    <property type="match status" value="1"/>
</dbReference>
<keyword evidence="7" id="KW-0119">Carbohydrate metabolism</keyword>
<evidence type="ECO:0000256" key="9">
    <source>
        <dbReference type="ARBA" id="ARBA00044968"/>
    </source>
</evidence>
<dbReference type="CDD" id="cd02598">
    <property type="entry name" value="HAD_BPGM"/>
    <property type="match status" value="1"/>
</dbReference>
<evidence type="ECO:0000256" key="1">
    <source>
        <dbReference type="ARBA" id="ARBA00001946"/>
    </source>
</evidence>
<name>A0ABY5RAW3_9MOLU</name>